<feature type="compositionally biased region" description="Low complexity" evidence="1">
    <location>
        <begin position="50"/>
        <end position="72"/>
    </location>
</feature>
<feature type="compositionally biased region" description="Polar residues" evidence="1">
    <location>
        <begin position="1"/>
        <end position="11"/>
    </location>
</feature>
<feature type="compositionally biased region" description="Polar residues" evidence="1">
    <location>
        <begin position="96"/>
        <end position="106"/>
    </location>
</feature>
<protein>
    <submittedName>
        <fullName evidence="2">Uncharacterized protein</fullName>
    </submittedName>
</protein>
<feature type="compositionally biased region" description="Polar residues" evidence="1">
    <location>
        <begin position="151"/>
        <end position="169"/>
    </location>
</feature>
<evidence type="ECO:0000256" key="1">
    <source>
        <dbReference type="SAM" id="MobiDB-lite"/>
    </source>
</evidence>
<feature type="compositionally biased region" description="Basic residues" evidence="1">
    <location>
        <begin position="115"/>
        <end position="131"/>
    </location>
</feature>
<dbReference type="Proteomes" id="UP000076154">
    <property type="component" value="Unassembled WGS sequence"/>
</dbReference>
<keyword evidence="3" id="KW-1185">Reference proteome</keyword>
<gene>
    <name evidence="2" type="ORF">Hypma_013218</name>
</gene>
<name>A0A369JK24_HYPMA</name>
<feature type="region of interest" description="Disordered" evidence="1">
    <location>
        <begin position="1"/>
        <end position="238"/>
    </location>
</feature>
<evidence type="ECO:0000313" key="2">
    <source>
        <dbReference type="EMBL" id="RDB19764.1"/>
    </source>
</evidence>
<comment type="caution">
    <text evidence="2">The sequence shown here is derived from an EMBL/GenBank/DDBJ whole genome shotgun (WGS) entry which is preliminary data.</text>
</comment>
<reference evidence="2" key="1">
    <citation type="submission" date="2018-04" db="EMBL/GenBank/DDBJ databases">
        <title>Whole genome sequencing of Hypsizygus marmoreus.</title>
        <authorList>
            <person name="Choi I.-G."/>
            <person name="Min B."/>
            <person name="Kim J.-G."/>
            <person name="Kim S."/>
            <person name="Oh Y.-L."/>
            <person name="Kong W.-S."/>
            <person name="Park H."/>
            <person name="Jeong J."/>
            <person name="Song E.-S."/>
        </authorList>
    </citation>
    <scope>NUCLEOTIDE SEQUENCE [LARGE SCALE GENOMIC DNA]</scope>
    <source>
        <strain evidence="2">51987-8</strain>
    </source>
</reference>
<accession>A0A369JK24</accession>
<dbReference type="InParanoid" id="A0A369JK24"/>
<dbReference type="AlphaFoldDB" id="A0A369JK24"/>
<sequence length="238" mass="24631">MDITASTQRMGATTAKGKQKVTTASPRNKQPLPSLMETSPNAPASDPEIVPTISTSLPTVPTISTSPPTVNSDIPAVTKEKLSSVDSVSDAAGMNAPQSKAITDQSGSERGRVANGKKGKKGGKAPARGKKLQNPLPPPMDFSPALPVMQKPSSVIPTQAAPVSQVVSDDTTHGIAAGAMESPGTDTPVATAKSSNGKRGHDDDAPGEPEASAKKKRTSKWNTLPARPTSQRVRSRKQ</sequence>
<evidence type="ECO:0000313" key="3">
    <source>
        <dbReference type="Proteomes" id="UP000076154"/>
    </source>
</evidence>
<dbReference type="EMBL" id="LUEZ02000076">
    <property type="protein sequence ID" value="RDB19764.1"/>
    <property type="molecule type" value="Genomic_DNA"/>
</dbReference>
<proteinExistence type="predicted"/>
<organism evidence="2 3">
    <name type="scientific">Hypsizygus marmoreus</name>
    <name type="common">White beech mushroom</name>
    <name type="synonym">Agaricus marmoreus</name>
    <dbReference type="NCBI Taxonomy" id="39966"/>
    <lineage>
        <taxon>Eukaryota</taxon>
        <taxon>Fungi</taxon>
        <taxon>Dikarya</taxon>
        <taxon>Basidiomycota</taxon>
        <taxon>Agaricomycotina</taxon>
        <taxon>Agaricomycetes</taxon>
        <taxon>Agaricomycetidae</taxon>
        <taxon>Agaricales</taxon>
        <taxon>Tricholomatineae</taxon>
        <taxon>Lyophyllaceae</taxon>
        <taxon>Hypsizygus</taxon>
    </lineage>
</organism>